<gene>
    <name evidence="2" type="ORF">MAR_021892</name>
</gene>
<accession>A0ABY7E963</accession>
<keyword evidence="3" id="KW-1185">Reference proteome</keyword>
<evidence type="ECO:0000259" key="1">
    <source>
        <dbReference type="Pfam" id="PF21669"/>
    </source>
</evidence>
<sequence length="211" mass="23058">MASTSTKRGEGLNGKPLRVKVVARAEVTKYKGQGGDEKLCLCVAVSDGEVCQQAKIYEKKHFTRFSRASPLEHPLRSDEGGYLVVTKFTKVFVTSGVEVPAAHEEMGVKLLNPPPAKQVTLTEALKSPQKEKISVTGMIVQEEAVKTVNVRGEDVPIKVIILEDTSKAKAKVSLWRDASMSPTRPGDFVVVTNQYRGETSLSTTNRTKVEV</sequence>
<evidence type="ECO:0000313" key="2">
    <source>
        <dbReference type="EMBL" id="WAR06523.1"/>
    </source>
</evidence>
<dbReference type="Proteomes" id="UP001164746">
    <property type="component" value="Chromosome 5"/>
</dbReference>
<protein>
    <recommendedName>
        <fullName evidence="1">Shieldin complex subunit 2 first OB fold domain-containing protein</fullName>
    </recommendedName>
</protein>
<proteinExistence type="predicted"/>
<dbReference type="Gene3D" id="2.40.50.140">
    <property type="entry name" value="Nucleic acid-binding proteins"/>
    <property type="match status" value="1"/>
</dbReference>
<dbReference type="InterPro" id="IPR049507">
    <property type="entry name" value="SHLD2_OB1"/>
</dbReference>
<dbReference type="SUPFAM" id="SSF50249">
    <property type="entry name" value="Nucleic acid-binding proteins"/>
    <property type="match status" value="1"/>
</dbReference>
<dbReference type="EMBL" id="CP111016">
    <property type="protein sequence ID" value="WAR06523.1"/>
    <property type="molecule type" value="Genomic_DNA"/>
</dbReference>
<dbReference type="InterPro" id="IPR012340">
    <property type="entry name" value="NA-bd_OB-fold"/>
</dbReference>
<organism evidence="2 3">
    <name type="scientific">Mya arenaria</name>
    <name type="common">Soft-shell clam</name>
    <dbReference type="NCBI Taxonomy" id="6604"/>
    <lineage>
        <taxon>Eukaryota</taxon>
        <taxon>Metazoa</taxon>
        <taxon>Spiralia</taxon>
        <taxon>Lophotrochozoa</taxon>
        <taxon>Mollusca</taxon>
        <taxon>Bivalvia</taxon>
        <taxon>Autobranchia</taxon>
        <taxon>Heteroconchia</taxon>
        <taxon>Euheterodonta</taxon>
        <taxon>Imparidentia</taxon>
        <taxon>Neoheterodontei</taxon>
        <taxon>Myida</taxon>
        <taxon>Myoidea</taxon>
        <taxon>Myidae</taxon>
        <taxon>Mya</taxon>
    </lineage>
</organism>
<evidence type="ECO:0000313" key="3">
    <source>
        <dbReference type="Proteomes" id="UP001164746"/>
    </source>
</evidence>
<name>A0ABY7E963_MYAAR</name>
<reference evidence="2" key="1">
    <citation type="submission" date="2022-11" db="EMBL/GenBank/DDBJ databases">
        <title>Centuries of genome instability and evolution in soft-shell clam transmissible cancer (bioRxiv).</title>
        <authorList>
            <person name="Hart S.F.M."/>
            <person name="Yonemitsu M.A."/>
            <person name="Giersch R.M."/>
            <person name="Beal B.F."/>
            <person name="Arriagada G."/>
            <person name="Davis B.W."/>
            <person name="Ostrander E.A."/>
            <person name="Goff S.P."/>
            <person name="Metzger M.J."/>
        </authorList>
    </citation>
    <scope>NUCLEOTIDE SEQUENCE</scope>
    <source>
        <strain evidence="2">MELC-2E11</strain>
        <tissue evidence="2">Siphon/mantle</tissue>
    </source>
</reference>
<dbReference type="Pfam" id="PF21669">
    <property type="entry name" value="SHLD2_OB1"/>
    <property type="match status" value="1"/>
</dbReference>
<feature type="domain" description="Shieldin complex subunit 2 first OB fold" evidence="1">
    <location>
        <begin position="131"/>
        <end position="208"/>
    </location>
</feature>